<keyword evidence="2" id="KW-0812">Transmembrane</keyword>
<dbReference type="NCBIfam" id="TIGR00697">
    <property type="entry name" value="queuosine precursor transporter"/>
    <property type="match status" value="1"/>
</dbReference>
<sequence length="233" mass="26966">MNKDIFDLSLWVGVFLFTYITLGILYQFFGKSGLFCFNAIVSTISNIIILRNLKTFGLSLNLSGITFLSALFSLNLMVEKYNKKEATNSAILNLLLNITFTIMINFMILFNHNKLDTADIHLKILFNNFTYILTILIGTYVLFLSQYINILIYDYFKQIKIKSLWIIHPLSRLISGYLANLLVSISINTIFKFYPETKNIELTKGSLIITLTIITIDTIFYIFLNSWKKIREV</sequence>
<evidence type="ECO:0000256" key="2">
    <source>
        <dbReference type="SAM" id="Phobius"/>
    </source>
</evidence>
<accession>A0AB34Z3L2</accession>
<protein>
    <recommendedName>
        <fullName evidence="1">Queuosine precursor transporter</fullName>
    </recommendedName>
</protein>
<dbReference type="AlphaFoldDB" id="A0AB34Z3L2"/>
<comment type="caution">
    <text evidence="3">The sequence shown here is derived from an EMBL/GenBank/DDBJ whole genome shotgun (WGS) entry which is preliminary data.</text>
</comment>
<dbReference type="Pfam" id="PF02592">
    <property type="entry name" value="Vut_1"/>
    <property type="match status" value="1"/>
</dbReference>
<dbReference type="EMBL" id="JACHGM010000002">
    <property type="protein sequence ID" value="MBB5141385.1"/>
    <property type="molecule type" value="Genomic_DNA"/>
</dbReference>
<evidence type="ECO:0000313" key="4">
    <source>
        <dbReference type="Proteomes" id="UP000529652"/>
    </source>
</evidence>
<name>A0AB34Z3L2_BORAF</name>
<dbReference type="InterPro" id="IPR003744">
    <property type="entry name" value="YhhQ"/>
</dbReference>
<evidence type="ECO:0000256" key="1">
    <source>
        <dbReference type="NCBIfam" id="TIGR00697"/>
    </source>
</evidence>
<keyword evidence="2" id="KW-1133">Transmembrane helix</keyword>
<dbReference type="GeneID" id="76831591"/>
<gene>
    <name evidence="3" type="ORF">HNP63_000796</name>
</gene>
<dbReference type="Proteomes" id="UP000529652">
    <property type="component" value="Unassembled WGS sequence"/>
</dbReference>
<feature type="transmembrane region" description="Helical" evidence="2">
    <location>
        <begin position="56"/>
        <end position="78"/>
    </location>
</feature>
<feature type="transmembrane region" description="Helical" evidence="2">
    <location>
        <begin position="33"/>
        <end position="50"/>
    </location>
</feature>
<keyword evidence="2" id="KW-0472">Membrane</keyword>
<feature type="transmembrane region" description="Helical" evidence="2">
    <location>
        <begin position="206"/>
        <end position="224"/>
    </location>
</feature>
<feature type="transmembrane region" description="Helical" evidence="2">
    <location>
        <begin position="174"/>
        <end position="194"/>
    </location>
</feature>
<feature type="transmembrane region" description="Helical" evidence="2">
    <location>
        <begin position="90"/>
        <end position="110"/>
    </location>
</feature>
<proteinExistence type="predicted"/>
<dbReference type="RefSeq" id="WP_004790644.1">
    <property type="nucleotide sequence ID" value="NZ_CAXOVR010000002.1"/>
</dbReference>
<organism evidence="3 4">
    <name type="scientific">Borreliella afzelii</name>
    <name type="common">Borrelia afzelii</name>
    <dbReference type="NCBI Taxonomy" id="29518"/>
    <lineage>
        <taxon>Bacteria</taxon>
        <taxon>Pseudomonadati</taxon>
        <taxon>Spirochaetota</taxon>
        <taxon>Spirochaetia</taxon>
        <taxon>Spirochaetales</taxon>
        <taxon>Borreliaceae</taxon>
        <taxon>Borreliella</taxon>
    </lineage>
</organism>
<evidence type="ECO:0000313" key="3">
    <source>
        <dbReference type="EMBL" id="MBB5141385.1"/>
    </source>
</evidence>
<reference evidence="3 4" key="1">
    <citation type="submission" date="2020-08" db="EMBL/GenBank/DDBJ databases">
        <title>Genomic Encyclopedia of Type Strains, Phase IV (KMG-IV): sequencing the most valuable type-strain genomes for metagenomic binning, comparative biology and taxonomic classification.</title>
        <authorList>
            <person name="Goeker M."/>
        </authorList>
    </citation>
    <scope>NUCLEOTIDE SEQUENCE [LARGE SCALE GENOMIC DNA]</scope>
    <source>
        <strain evidence="3 4">DSM 10508</strain>
    </source>
</reference>
<feature type="transmembrane region" description="Helical" evidence="2">
    <location>
        <begin position="130"/>
        <end position="153"/>
    </location>
</feature>
<feature type="transmembrane region" description="Helical" evidence="2">
    <location>
        <begin position="6"/>
        <end position="26"/>
    </location>
</feature>